<accession>A0A0L9U584</accession>
<evidence type="ECO:0000256" key="2">
    <source>
        <dbReference type="SAM" id="MobiDB-lite"/>
    </source>
</evidence>
<evidence type="ECO:0000313" key="5">
    <source>
        <dbReference type="Proteomes" id="UP000053144"/>
    </source>
</evidence>
<feature type="domain" description="Transposase (putative) gypsy type" evidence="3">
    <location>
        <begin position="80"/>
        <end position="137"/>
    </location>
</feature>
<feature type="region of interest" description="Disordered" evidence="2">
    <location>
        <begin position="273"/>
        <end position="350"/>
    </location>
</feature>
<feature type="coiled-coil region" evidence="1">
    <location>
        <begin position="395"/>
        <end position="482"/>
    </location>
</feature>
<organism evidence="4 5">
    <name type="scientific">Phaseolus angularis</name>
    <name type="common">Azuki bean</name>
    <name type="synonym">Vigna angularis</name>
    <dbReference type="NCBI Taxonomy" id="3914"/>
    <lineage>
        <taxon>Eukaryota</taxon>
        <taxon>Viridiplantae</taxon>
        <taxon>Streptophyta</taxon>
        <taxon>Embryophyta</taxon>
        <taxon>Tracheophyta</taxon>
        <taxon>Spermatophyta</taxon>
        <taxon>Magnoliopsida</taxon>
        <taxon>eudicotyledons</taxon>
        <taxon>Gunneridae</taxon>
        <taxon>Pentapetalae</taxon>
        <taxon>rosids</taxon>
        <taxon>fabids</taxon>
        <taxon>Fabales</taxon>
        <taxon>Fabaceae</taxon>
        <taxon>Papilionoideae</taxon>
        <taxon>50 kb inversion clade</taxon>
        <taxon>NPAAA clade</taxon>
        <taxon>indigoferoid/millettioid clade</taxon>
        <taxon>Phaseoleae</taxon>
        <taxon>Vigna</taxon>
    </lineage>
</organism>
<evidence type="ECO:0000256" key="1">
    <source>
        <dbReference type="SAM" id="Coils"/>
    </source>
</evidence>
<reference evidence="5" key="1">
    <citation type="journal article" date="2015" name="Proc. Natl. Acad. Sci. U.S.A.">
        <title>Genome sequencing of adzuki bean (Vigna angularis) provides insight into high starch and low fat accumulation and domestication.</title>
        <authorList>
            <person name="Yang K."/>
            <person name="Tian Z."/>
            <person name="Chen C."/>
            <person name="Luo L."/>
            <person name="Zhao B."/>
            <person name="Wang Z."/>
            <person name="Yu L."/>
            <person name="Li Y."/>
            <person name="Sun Y."/>
            <person name="Li W."/>
            <person name="Chen Y."/>
            <person name="Li Y."/>
            <person name="Zhang Y."/>
            <person name="Ai D."/>
            <person name="Zhao J."/>
            <person name="Shang C."/>
            <person name="Ma Y."/>
            <person name="Wu B."/>
            <person name="Wang M."/>
            <person name="Gao L."/>
            <person name="Sun D."/>
            <person name="Zhang P."/>
            <person name="Guo F."/>
            <person name="Wang W."/>
            <person name="Li Y."/>
            <person name="Wang J."/>
            <person name="Varshney R.K."/>
            <person name="Wang J."/>
            <person name="Ling H.Q."/>
            <person name="Wan P."/>
        </authorList>
    </citation>
    <scope>NUCLEOTIDE SEQUENCE</scope>
    <source>
        <strain evidence="5">cv. Jingnong 6</strain>
    </source>
</reference>
<sequence>MSSSLSVNEVVGEGLGYADEAAQSSSSVSSSILGSENKGSEGDVELEVDNTRECASIEFLAGRVCLLSNIRDAERIKLVVCVRLPFFDFQMGVLRALNVCPIQLHPNGWAYMQAFSVVCSVLLLTPTLAAFLHFFRAIPIASKSWVSLAPVKDKQLFTLFNASYKDFKTNFFKVAMKDSHWSGFYTKDGRPKFPFYWTSCPKKVISWSKAEMSLDELDVVSQFDQLPQKIFSHKLIGFLGSNTLRARVFDLYGGMEKHRAFLAMMVRKKEELKKTGEGTSSPNVVGLKNPTPRSVHSAPKVSADQPFNVPLTIPEEVHPESSAKRKMSREKSVSSNKKSKKKTLEGPLCTGPLDPSLSIVERLQYNLQPDEKKPFREMSPSEALDMAYELTGAAKSLMVEELETARQDLEAAQKENINLLLRLIETLKIAEDDCTKATTSLTQAKNTNRQLKRENDTLKLDLQKASTQNDELMKERDSLIVDQKKLAAKNEYLARAMCDERLHGFDQGIAQCHYFFETPLNHPGFDIMKVLVDGQLVTLALPDDNVTQPAINPSIAKETLVFEPAGDEDVTLDT</sequence>
<name>A0A0L9U584_PHAAN</name>
<gene>
    <name evidence="4" type="ORF">LR48_Vigan03g095100</name>
</gene>
<evidence type="ECO:0000313" key="4">
    <source>
        <dbReference type="EMBL" id="KOM37569.1"/>
    </source>
</evidence>
<proteinExistence type="predicted"/>
<keyword evidence="1" id="KW-0175">Coiled coil</keyword>
<dbReference type="AlphaFoldDB" id="A0A0L9U584"/>
<dbReference type="EMBL" id="CM003373">
    <property type="protein sequence ID" value="KOM37569.1"/>
    <property type="molecule type" value="Genomic_DNA"/>
</dbReference>
<dbReference type="Pfam" id="PF04195">
    <property type="entry name" value="Transposase_28"/>
    <property type="match status" value="1"/>
</dbReference>
<dbReference type="Gramene" id="KOM37569">
    <property type="protein sequence ID" value="KOM37569"/>
    <property type="gene ID" value="LR48_Vigan03g095100"/>
</dbReference>
<dbReference type="Proteomes" id="UP000053144">
    <property type="component" value="Chromosome 3"/>
</dbReference>
<dbReference type="InterPro" id="IPR007321">
    <property type="entry name" value="Transposase_28"/>
</dbReference>
<protein>
    <recommendedName>
        <fullName evidence="3">Transposase (putative) gypsy type domain-containing protein</fullName>
    </recommendedName>
</protein>
<evidence type="ECO:0000259" key="3">
    <source>
        <dbReference type="Pfam" id="PF04195"/>
    </source>
</evidence>